<proteinExistence type="predicted"/>
<protein>
    <submittedName>
        <fullName evidence="2">Uncharacterized protein</fullName>
    </submittedName>
</protein>
<feature type="region of interest" description="Disordered" evidence="1">
    <location>
        <begin position="62"/>
        <end position="85"/>
    </location>
</feature>
<gene>
    <name evidence="2" type="ORF">Poly59_31620</name>
</gene>
<name>A0A5C6EVQ3_9BACT</name>
<accession>A0A5C6EVQ3</accession>
<organism evidence="2 3">
    <name type="scientific">Rubripirellula reticaptiva</name>
    <dbReference type="NCBI Taxonomy" id="2528013"/>
    <lineage>
        <taxon>Bacteria</taxon>
        <taxon>Pseudomonadati</taxon>
        <taxon>Planctomycetota</taxon>
        <taxon>Planctomycetia</taxon>
        <taxon>Pirellulales</taxon>
        <taxon>Pirellulaceae</taxon>
        <taxon>Rubripirellula</taxon>
    </lineage>
</organism>
<comment type="caution">
    <text evidence="2">The sequence shown here is derived from an EMBL/GenBank/DDBJ whole genome shotgun (WGS) entry which is preliminary data.</text>
</comment>
<keyword evidence="3" id="KW-1185">Reference proteome</keyword>
<dbReference type="Proteomes" id="UP000317977">
    <property type="component" value="Unassembled WGS sequence"/>
</dbReference>
<dbReference type="AlphaFoldDB" id="A0A5C6EVQ3"/>
<dbReference type="EMBL" id="SJPX01000003">
    <property type="protein sequence ID" value="TWU51569.1"/>
    <property type="molecule type" value="Genomic_DNA"/>
</dbReference>
<evidence type="ECO:0000313" key="3">
    <source>
        <dbReference type="Proteomes" id="UP000317977"/>
    </source>
</evidence>
<evidence type="ECO:0000313" key="2">
    <source>
        <dbReference type="EMBL" id="TWU51569.1"/>
    </source>
</evidence>
<dbReference type="OrthoDB" id="287216at2"/>
<reference evidence="2 3" key="1">
    <citation type="submission" date="2019-02" db="EMBL/GenBank/DDBJ databases">
        <title>Deep-cultivation of Planctomycetes and their phenomic and genomic characterization uncovers novel biology.</title>
        <authorList>
            <person name="Wiegand S."/>
            <person name="Jogler M."/>
            <person name="Boedeker C."/>
            <person name="Pinto D."/>
            <person name="Vollmers J."/>
            <person name="Rivas-Marin E."/>
            <person name="Kohn T."/>
            <person name="Peeters S.H."/>
            <person name="Heuer A."/>
            <person name="Rast P."/>
            <person name="Oberbeckmann S."/>
            <person name="Bunk B."/>
            <person name="Jeske O."/>
            <person name="Meyerdierks A."/>
            <person name="Storesund J.E."/>
            <person name="Kallscheuer N."/>
            <person name="Luecker S."/>
            <person name="Lage O.M."/>
            <person name="Pohl T."/>
            <person name="Merkel B.J."/>
            <person name="Hornburger P."/>
            <person name="Mueller R.-W."/>
            <person name="Bruemmer F."/>
            <person name="Labrenz M."/>
            <person name="Spormann A.M."/>
            <person name="Op Den Camp H."/>
            <person name="Overmann J."/>
            <person name="Amann R."/>
            <person name="Jetten M.S.M."/>
            <person name="Mascher T."/>
            <person name="Medema M.H."/>
            <person name="Devos D.P."/>
            <person name="Kaster A.-K."/>
            <person name="Ovreas L."/>
            <person name="Rohde M."/>
            <person name="Galperin M.Y."/>
            <person name="Jogler C."/>
        </authorList>
    </citation>
    <scope>NUCLEOTIDE SEQUENCE [LARGE SCALE GENOMIC DNA]</scope>
    <source>
        <strain evidence="2 3">Poly59</strain>
    </source>
</reference>
<evidence type="ECO:0000256" key="1">
    <source>
        <dbReference type="SAM" id="MobiDB-lite"/>
    </source>
</evidence>
<sequence length="280" mass="31266">MKPTVLIIFACTCSIGIGVCGTYCLTGGTNAESNSFAPVTLVSSSMTSKDCRDVVIEAVSAEDPDADQSLDPSQSDSTAMDAEARVEPTEPIVEVVKLEQKVVKRTKNYVYRGWRVDVANTLDTNVEIYIEVEWLDADGFRVDYANESRVLAPGVNVISKVETFDQQENSNVSSFRVVRIQGETADRSDLGFARIKDKVTKRTKAYVYRSWRVDVVNNSDHMIDAYVEVEWLDKDGFRVDYANESRKLSPGVSVISKVETFDKLENSRIKSFRVVKLSGR</sequence>